<evidence type="ECO:0008006" key="3">
    <source>
        <dbReference type="Google" id="ProtNLM"/>
    </source>
</evidence>
<evidence type="ECO:0000313" key="1">
    <source>
        <dbReference type="EMBL" id="PEH42474.1"/>
    </source>
</evidence>
<evidence type="ECO:0000313" key="2">
    <source>
        <dbReference type="Proteomes" id="UP000220629"/>
    </source>
</evidence>
<sequence>MIDDATLDVLREECTACFGTAAVWPLVEQAYREPQRHYHTLAHLAELFAQLAPYRDAPHRLAIELAVWAHDIVYATTLADYADNEARSASWLAAMAAALCPPAWQREHADTLRFACELVLATKSHRLPASALADPSRRQAAALFLDADLAILAATPERLLAYDREIALEWGQTPAAPSAPFRDGRLQALMQLRSQTPLFLSDEFAPLTTVAHVNLDRLIRLYSPRPGD</sequence>
<dbReference type="PIRSF" id="PIRSF035170">
    <property type="entry name" value="HD_phosphohydro"/>
    <property type="match status" value="1"/>
</dbReference>
<dbReference type="PANTHER" id="PTHR21174:SF0">
    <property type="entry name" value="HD PHOSPHOHYDROLASE FAMILY PROTEIN-RELATED"/>
    <property type="match status" value="1"/>
</dbReference>
<dbReference type="SUPFAM" id="SSF109604">
    <property type="entry name" value="HD-domain/PDEase-like"/>
    <property type="match status" value="1"/>
</dbReference>
<dbReference type="RefSeq" id="WP_098152274.1">
    <property type="nucleotide sequence ID" value="NZ_CP065596.1"/>
</dbReference>
<organism evidence="1 2">
    <name type="scientific">Burkholderia gladioli</name>
    <name type="common">Pseudomonas marginata</name>
    <name type="synonym">Phytomonas marginata</name>
    <dbReference type="NCBI Taxonomy" id="28095"/>
    <lineage>
        <taxon>Bacteria</taxon>
        <taxon>Pseudomonadati</taxon>
        <taxon>Pseudomonadota</taxon>
        <taxon>Betaproteobacteria</taxon>
        <taxon>Burkholderiales</taxon>
        <taxon>Burkholderiaceae</taxon>
        <taxon>Burkholderia</taxon>
    </lineage>
</organism>
<proteinExistence type="predicted"/>
<dbReference type="EMBL" id="PDDY01000001">
    <property type="protein sequence ID" value="PEH42474.1"/>
    <property type="molecule type" value="Genomic_DNA"/>
</dbReference>
<name>A0A2A7SFL5_BURGA</name>
<accession>A0A2A7SFL5</accession>
<dbReference type="Proteomes" id="UP000220629">
    <property type="component" value="Unassembled WGS sequence"/>
</dbReference>
<reference evidence="2" key="1">
    <citation type="submission" date="2017-09" db="EMBL/GenBank/DDBJ databases">
        <title>FDA dAtabase for Regulatory Grade micrObial Sequences (FDA-ARGOS): Supporting development and validation of Infectious Disease Dx tests.</title>
        <authorList>
            <person name="Minogue T."/>
            <person name="Wolcott M."/>
            <person name="Wasieloski L."/>
            <person name="Aguilar W."/>
            <person name="Moore D."/>
            <person name="Tallon L."/>
            <person name="Sadzewicz L."/>
            <person name="Ott S."/>
            <person name="Zhao X."/>
            <person name="Nagaraj S."/>
            <person name="Vavikolanu K."/>
            <person name="Aluvathingal J."/>
            <person name="Nadendla S."/>
            <person name="Sichtig H."/>
        </authorList>
    </citation>
    <scope>NUCLEOTIDE SEQUENCE [LARGE SCALE GENOMIC DNA]</scope>
    <source>
        <strain evidence="2">FDAARGOS_390</strain>
    </source>
</reference>
<dbReference type="AlphaFoldDB" id="A0A2A7SFL5"/>
<protein>
    <recommendedName>
        <fullName evidence="3">Metal-dependent HD superfamily phosphohydrolase</fullName>
    </recommendedName>
</protein>
<dbReference type="PANTHER" id="PTHR21174">
    <property type="match status" value="1"/>
</dbReference>
<gene>
    <name evidence="1" type="ORF">CRM94_10115</name>
</gene>
<dbReference type="InterPro" id="IPR009218">
    <property type="entry name" value="HD_phosphohydro"/>
</dbReference>
<comment type="caution">
    <text evidence="1">The sequence shown here is derived from an EMBL/GenBank/DDBJ whole genome shotgun (WGS) entry which is preliminary data.</text>
</comment>